<evidence type="ECO:0000256" key="10">
    <source>
        <dbReference type="ARBA" id="ARBA00048540"/>
    </source>
</evidence>
<comment type="caution">
    <text evidence="12">The sequence shown here is derived from an EMBL/GenBank/DDBJ whole genome shotgun (WGS) entry which is preliminary data.</text>
</comment>
<dbReference type="Gene3D" id="3.10.520.10">
    <property type="entry name" value="ApbE-like domains"/>
    <property type="match status" value="1"/>
</dbReference>
<name>A0ABX1ZTS6_9BACL</name>
<evidence type="ECO:0000256" key="5">
    <source>
        <dbReference type="ARBA" id="ARBA00022679"/>
    </source>
</evidence>
<evidence type="ECO:0000256" key="8">
    <source>
        <dbReference type="ARBA" id="ARBA00022842"/>
    </source>
</evidence>
<keyword evidence="6 11" id="KW-0479">Metal-binding</keyword>
<dbReference type="InterPro" id="IPR024932">
    <property type="entry name" value="ApbE"/>
</dbReference>
<comment type="cofactor">
    <cofactor evidence="1">
        <name>Mg(2+)</name>
        <dbReference type="ChEBI" id="CHEBI:18420"/>
    </cofactor>
</comment>
<evidence type="ECO:0000313" key="12">
    <source>
        <dbReference type="EMBL" id="NOV02332.1"/>
    </source>
</evidence>
<dbReference type="PANTHER" id="PTHR30040">
    <property type="entry name" value="THIAMINE BIOSYNTHESIS LIPOPROTEIN APBE"/>
    <property type="match status" value="1"/>
</dbReference>
<protein>
    <recommendedName>
        <fullName evidence="3 11">FAD:protein FMN transferase</fullName>
        <ecNumber evidence="2 11">2.7.1.180</ecNumber>
    </recommendedName>
    <alternativeName>
        <fullName evidence="9 11">Flavin transferase</fullName>
    </alternativeName>
</protein>
<comment type="similarity">
    <text evidence="11">Belongs to the ApbE family.</text>
</comment>
<keyword evidence="5 11" id="KW-0808">Transferase</keyword>
<dbReference type="Pfam" id="PF02424">
    <property type="entry name" value="ApbE"/>
    <property type="match status" value="1"/>
</dbReference>
<evidence type="ECO:0000256" key="2">
    <source>
        <dbReference type="ARBA" id="ARBA00011955"/>
    </source>
</evidence>
<keyword evidence="8 11" id="KW-0460">Magnesium</keyword>
<keyword evidence="13" id="KW-1185">Reference proteome</keyword>
<gene>
    <name evidence="12" type="ORF">GC097_20190</name>
</gene>
<dbReference type="EMBL" id="WHNZ01000042">
    <property type="protein sequence ID" value="NOV02332.1"/>
    <property type="molecule type" value="Genomic_DNA"/>
</dbReference>
<sequence>MMVAFTKSAINNPPNQFEVRFRAMNTWIEFKFQAAQSEAEELIFLTKNWFETVEHRFSRFLADSELCYLNRLSGQTCVVSDPMLEVLQLAELYSNKTDHTFNPFVQQALKEAGYSESFEAIKRNMPDSNSIRERYEIANFPIALDVRMKSVRLPSGIHLDLGGIVKSWAVKRIATFLRNKHFVERGLLNAGGDLLTWSSDEEMMRKWSVGVEDPWNSEKEFAVISCNEKAVATSSTLGRRWVNQQGVQHHLIDPCTMRPSKSDTVQCTIIGEDPIECEIWSKTICILGRENGTKLFLARAPGYEALVFTEDHKSHFYGEQASIGSVWMSIEIDEFHYIV</sequence>
<keyword evidence="7 11" id="KW-0274">FAD</keyword>
<evidence type="ECO:0000256" key="11">
    <source>
        <dbReference type="PIRNR" id="PIRNR006268"/>
    </source>
</evidence>
<evidence type="ECO:0000313" key="13">
    <source>
        <dbReference type="Proteomes" id="UP000618579"/>
    </source>
</evidence>
<evidence type="ECO:0000256" key="1">
    <source>
        <dbReference type="ARBA" id="ARBA00001946"/>
    </source>
</evidence>
<evidence type="ECO:0000256" key="4">
    <source>
        <dbReference type="ARBA" id="ARBA00022630"/>
    </source>
</evidence>
<evidence type="ECO:0000256" key="9">
    <source>
        <dbReference type="ARBA" id="ARBA00031306"/>
    </source>
</evidence>
<comment type="catalytic activity">
    <reaction evidence="10 11">
        <text>L-threonyl-[protein] + FAD = FMN-L-threonyl-[protein] + AMP + H(+)</text>
        <dbReference type="Rhea" id="RHEA:36847"/>
        <dbReference type="Rhea" id="RHEA-COMP:11060"/>
        <dbReference type="Rhea" id="RHEA-COMP:11061"/>
        <dbReference type="ChEBI" id="CHEBI:15378"/>
        <dbReference type="ChEBI" id="CHEBI:30013"/>
        <dbReference type="ChEBI" id="CHEBI:57692"/>
        <dbReference type="ChEBI" id="CHEBI:74257"/>
        <dbReference type="ChEBI" id="CHEBI:456215"/>
        <dbReference type="EC" id="2.7.1.180"/>
    </reaction>
</comment>
<accession>A0ABX1ZTS6</accession>
<dbReference type="Proteomes" id="UP000618579">
    <property type="component" value="Unassembled WGS sequence"/>
</dbReference>
<proteinExistence type="inferred from homology"/>
<evidence type="ECO:0000256" key="6">
    <source>
        <dbReference type="ARBA" id="ARBA00022723"/>
    </source>
</evidence>
<dbReference type="SUPFAM" id="SSF143631">
    <property type="entry name" value="ApbE-like"/>
    <property type="match status" value="1"/>
</dbReference>
<organism evidence="12 13">
    <name type="scientific">Paenibacillus planticolens</name>
    <dbReference type="NCBI Taxonomy" id="2654976"/>
    <lineage>
        <taxon>Bacteria</taxon>
        <taxon>Bacillati</taxon>
        <taxon>Bacillota</taxon>
        <taxon>Bacilli</taxon>
        <taxon>Bacillales</taxon>
        <taxon>Paenibacillaceae</taxon>
        <taxon>Paenibacillus</taxon>
    </lineage>
</organism>
<keyword evidence="4 11" id="KW-0285">Flavoprotein</keyword>
<dbReference type="PIRSF" id="PIRSF006268">
    <property type="entry name" value="ApbE"/>
    <property type="match status" value="1"/>
</dbReference>
<dbReference type="EC" id="2.7.1.180" evidence="2 11"/>
<dbReference type="PANTHER" id="PTHR30040:SF2">
    <property type="entry name" value="FAD:PROTEIN FMN TRANSFERASE"/>
    <property type="match status" value="1"/>
</dbReference>
<dbReference type="InterPro" id="IPR003374">
    <property type="entry name" value="ApbE-like_sf"/>
</dbReference>
<evidence type="ECO:0000256" key="7">
    <source>
        <dbReference type="ARBA" id="ARBA00022827"/>
    </source>
</evidence>
<evidence type="ECO:0000256" key="3">
    <source>
        <dbReference type="ARBA" id="ARBA00016337"/>
    </source>
</evidence>
<reference evidence="12 13" key="1">
    <citation type="submission" date="2019-10" db="EMBL/GenBank/DDBJ databases">
        <title>Description of Paenibacillus pedi sp. nov.</title>
        <authorList>
            <person name="Carlier A."/>
            <person name="Qi S."/>
        </authorList>
    </citation>
    <scope>NUCLEOTIDE SEQUENCE [LARGE SCALE GENOMIC DNA]</scope>
    <source>
        <strain evidence="12 13">LMG 31457</strain>
    </source>
</reference>